<evidence type="ECO:0000313" key="3">
    <source>
        <dbReference type="Proteomes" id="UP001157974"/>
    </source>
</evidence>
<comment type="caution">
    <text evidence="2">The sequence shown here is derived from an EMBL/GenBank/DDBJ whole genome shotgun (WGS) entry which is preliminary data.</text>
</comment>
<evidence type="ECO:0000313" key="2">
    <source>
        <dbReference type="EMBL" id="KAJ8902885.1"/>
    </source>
</evidence>
<dbReference type="Proteomes" id="UP001157974">
    <property type="component" value="Unassembled WGS sequence"/>
</dbReference>
<organism evidence="2 3">
    <name type="scientific">Rhodosorus marinus</name>
    <dbReference type="NCBI Taxonomy" id="101924"/>
    <lineage>
        <taxon>Eukaryota</taxon>
        <taxon>Rhodophyta</taxon>
        <taxon>Stylonematophyceae</taxon>
        <taxon>Stylonematales</taxon>
        <taxon>Stylonemataceae</taxon>
        <taxon>Rhodosorus</taxon>
    </lineage>
</organism>
<reference evidence="2 3" key="1">
    <citation type="journal article" date="2023" name="Nat. Commun.">
        <title>Origin of minicircular mitochondrial genomes in red algae.</title>
        <authorList>
            <person name="Lee Y."/>
            <person name="Cho C.H."/>
            <person name="Lee Y.M."/>
            <person name="Park S.I."/>
            <person name="Yang J.H."/>
            <person name="West J.A."/>
            <person name="Bhattacharya D."/>
            <person name="Yoon H.S."/>
        </authorList>
    </citation>
    <scope>NUCLEOTIDE SEQUENCE [LARGE SCALE GENOMIC DNA]</scope>
    <source>
        <strain evidence="2 3">CCMP1338</strain>
        <tissue evidence="2">Whole cell</tissue>
    </source>
</reference>
<dbReference type="SUPFAM" id="SSF47391">
    <property type="entry name" value="Dimerization-anchoring domain of cAMP-dependent PK regulatory subunit"/>
    <property type="match status" value="2"/>
</dbReference>
<dbReference type="AlphaFoldDB" id="A0AAV8UK12"/>
<dbReference type="Gene3D" id="1.20.890.10">
    <property type="entry name" value="cAMP-dependent protein kinase regulatory subunit, dimerization-anchoring domain"/>
    <property type="match status" value="1"/>
</dbReference>
<dbReference type="InterPro" id="IPR003117">
    <property type="entry name" value="cAMP_dep_PK_reg_su_I/II_a/b"/>
</dbReference>
<evidence type="ECO:0000259" key="1">
    <source>
        <dbReference type="Pfam" id="PF02197"/>
    </source>
</evidence>
<proteinExistence type="predicted"/>
<gene>
    <name evidence="2" type="ORF">NDN08_006205</name>
</gene>
<keyword evidence="3" id="KW-1185">Reference proteome</keyword>
<sequence>MEEASAEEDLISEVEAVLRELTKECLRTQPKDMPGFCRSFLAPGSSGSEPDPVRPGLKQRPDDWLEFSTELEQTLKDLTKACLLEKPRDVRNFCYSYFQRRIGNK</sequence>
<feature type="domain" description="RIIa" evidence="1">
    <location>
        <begin position="70"/>
        <end position="100"/>
    </location>
</feature>
<dbReference type="EMBL" id="JAMWBK010000008">
    <property type="protein sequence ID" value="KAJ8902885.1"/>
    <property type="molecule type" value="Genomic_DNA"/>
</dbReference>
<name>A0AAV8UK12_9RHOD</name>
<protein>
    <recommendedName>
        <fullName evidence="1">RIIa domain-containing protein</fullName>
    </recommendedName>
</protein>
<dbReference type="Pfam" id="PF02197">
    <property type="entry name" value="RIIa"/>
    <property type="match status" value="1"/>
</dbReference>
<accession>A0AAV8UK12</accession>